<keyword evidence="1" id="KW-1133">Transmembrane helix</keyword>
<sequence length="147" mass="15389">MSSATPASQVSTPPLHGMQVLSSKARLLLLLPAADAIFVGGLIVYLQSGSPWDLESTGLLLYNLLSPVALAVLIVLTAGLWPRGMPATAVTCVLFSGLLITAMLDMFSNSTGSLLLLVLPIAFCVALFPFASLGVLVHWLRGRSARG</sequence>
<proteinExistence type="predicted"/>
<dbReference type="RefSeq" id="WP_183337355.1">
    <property type="nucleotide sequence ID" value="NZ_JACHZG010000001.1"/>
</dbReference>
<evidence type="ECO:0000256" key="1">
    <source>
        <dbReference type="SAM" id="Phobius"/>
    </source>
</evidence>
<dbReference type="AlphaFoldDB" id="A0A7W5JU78"/>
<evidence type="ECO:0000313" key="2">
    <source>
        <dbReference type="EMBL" id="MBB3326401.1"/>
    </source>
</evidence>
<feature type="transmembrane region" description="Helical" evidence="1">
    <location>
        <begin position="27"/>
        <end position="47"/>
    </location>
</feature>
<keyword evidence="1" id="KW-0472">Membrane</keyword>
<feature type="transmembrane region" description="Helical" evidence="1">
    <location>
        <begin position="88"/>
        <end position="108"/>
    </location>
</feature>
<protein>
    <submittedName>
        <fullName evidence="2">Uncharacterized protein</fullName>
    </submittedName>
</protein>
<gene>
    <name evidence="2" type="ORF">FHX39_001345</name>
</gene>
<evidence type="ECO:0000313" key="3">
    <source>
        <dbReference type="Proteomes" id="UP000565572"/>
    </source>
</evidence>
<organism evidence="2 3">
    <name type="scientific">Microlunatus antarcticus</name>
    <dbReference type="NCBI Taxonomy" id="53388"/>
    <lineage>
        <taxon>Bacteria</taxon>
        <taxon>Bacillati</taxon>
        <taxon>Actinomycetota</taxon>
        <taxon>Actinomycetes</taxon>
        <taxon>Propionibacteriales</taxon>
        <taxon>Propionibacteriaceae</taxon>
        <taxon>Microlunatus</taxon>
    </lineage>
</organism>
<reference evidence="2 3" key="1">
    <citation type="submission" date="2020-08" db="EMBL/GenBank/DDBJ databases">
        <title>Sequencing the genomes of 1000 actinobacteria strains.</title>
        <authorList>
            <person name="Klenk H.-P."/>
        </authorList>
    </citation>
    <scope>NUCLEOTIDE SEQUENCE [LARGE SCALE GENOMIC DNA]</scope>
    <source>
        <strain evidence="2 3">DSM 11053</strain>
    </source>
</reference>
<dbReference type="Proteomes" id="UP000565572">
    <property type="component" value="Unassembled WGS sequence"/>
</dbReference>
<feature type="transmembrane region" description="Helical" evidence="1">
    <location>
        <begin position="114"/>
        <end position="140"/>
    </location>
</feature>
<name>A0A7W5JU78_9ACTN</name>
<comment type="caution">
    <text evidence="2">The sequence shown here is derived from an EMBL/GenBank/DDBJ whole genome shotgun (WGS) entry which is preliminary data.</text>
</comment>
<feature type="transmembrane region" description="Helical" evidence="1">
    <location>
        <begin position="59"/>
        <end position="81"/>
    </location>
</feature>
<keyword evidence="3" id="KW-1185">Reference proteome</keyword>
<accession>A0A7W5JU78</accession>
<dbReference type="EMBL" id="JACHZG010000001">
    <property type="protein sequence ID" value="MBB3326401.1"/>
    <property type="molecule type" value="Genomic_DNA"/>
</dbReference>
<keyword evidence="1" id="KW-0812">Transmembrane</keyword>